<dbReference type="AlphaFoldDB" id="X1HKB7"/>
<gene>
    <name evidence="3" type="ORF">S03H2_52924</name>
</gene>
<organism evidence="3">
    <name type="scientific">marine sediment metagenome</name>
    <dbReference type="NCBI Taxonomy" id="412755"/>
    <lineage>
        <taxon>unclassified sequences</taxon>
        <taxon>metagenomes</taxon>
        <taxon>ecological metagenomes</taxon>
    </lineage>
</organism>
<sequence length="191" mass="22229">SSGSSTEIKQEVINSGKKKIFDFYQIYINTYLICRVDFYKRLVKEGIFTLEKLFGFFKEKSLDKDLSLFLLEGMKYFILCEYHAAIFILIPQIETLAKKIAEKVKIPIKKVVREGEQDKTLGDFLLDENFQVKIGTDLNTYCLWFLADKTGFNLRNRISHGLIRYKDVQSFIVVGVIDIIILLIEVLNHLK</sequence>
<protein>
    <recommendedName>
        <fullName evidence="2">DUF4209 domain-containing protein</fullName>
    </recommendedName>
</protein>
<keyword evidence="1" id="KW-0472">Membrane</keyword>
<feature type="domain" description="DUF4209" evidence="2">
    <location>
        <begin position="113"/>
        <end position="179"/>
    </location>
</feature>
<feature type="non-terminal residue" evidence="3">
    <location>
        <position position="1"/>
    </location>
</feature>
<evidence type="ECO:0000313" key="3">
    <source>
        <dbReference type="EMBL" id="GAH69932.1"/>
    </source>
</evidence>
<dbReference type="Pfam" id="PF13910">
    <property type="entry name" value="DUF4209"/>
    <property type="match status" value="1"/>
</dbReference>
<evidence type="ECO:0000259" key="2">
    <source>
        <dbReference type="Pfam" id="PF13910"/>
    </source>
</evidence>
<dbReference type="InterPro" id="IPR025209">
    <property type="entry name" value="DUF4209"/>
</dbReference>
<name>X1HKB7_9ZZZZ</name>
<comment type="caution">
    <text evidence="3">The sequence shown here is derived from an EMBL/GenBank/DDBJ whole genome shotgun (WGS) entry which is preliminary data.</text>
</comment>
<keyword evidence="1" id="KW-1133">Transmembrane helix</keyword>
<accession>X1HKB7</accession>
<proteinExistence type="predicted"/>
<reference evidence="3" key="1">
    <citation type="journal article" date="2014" name="Front. Microbiol.">
        <title>High frequency of phylogenetically diverse reductive dehalogenase-homologous genes in deep subseafloor sedimentary metagenomes.</title>
        <authorList>
            <person name="Kawai M."/>
            <person name="Futagami T."/>
            <person name="Toyoda A."/>
            <person name="Takaki Y."/>
            <person name="Nishi S."/>
            <person name="Hori S."/>
            <person name="Arai W."/>
            <person name="Tsubouchi T."/>
            <person name="Morono Y."/>
            <person name="Uchiyama I."/>
            <person name="Ito T."/>
            <person name="Fujiyama A."/>
            <person name="Inagaki F."/>
            <person name="Takami H."/>
        </authorList>
    </citation>
    <scope>NUCLEOTIDE SEQUENCE</scope>
    <source>
        <strain evidence="3">Expedition CK06-06</strain>
    </source>
</reference>
<keyword evidence="1" id="KW-0812">Transmembrane</keyword>
<dbReference type="EMBL" id="BARU01033659">
    <property type="protein sequence ID" value="GAH69932.1"/>
    <property type="molecule type" value="Genomic_DNA"/>
</dbReference>
<evidence type="ECO:0000256" key="1">
    <source>
        <dbReference type="SAM" id="Phobius"/>
    </source>
</evidence>
<feature type="transmembrane region" description="Helical" evidence="1">
    <location>
        <begin position="168"/>
        <end position="187"/>
    </location>
</feature>